<evidence type="ECO:0000313" key="1">
    <source>
        <dbReference type="EMBL" id="HIU54175.1"/>
    </source>
</evidence>
<dbReference type="EMBL" id="DVNA01000001">
    <property type="protein sequence ID" value="HIU54175.1"/>
    <property type="molecule type" value="Genomic_DNA"/>
</dbReference>
<evidence type="ECO:0000313" key="2">
    <source>
        <dbReference type="Proteomes" id="UP000824112"/>
    </source>
</evidence>
<proteinExistence type="predicted"/>
<reference evidence="1" key="2">
    <citation type="journal article" date="2021" name="PeerJ">
        <title>Extensive microbial diversity within the chicken gut microbiome revealed by metagenomics and culture.</title>
        <authorList>
            <person name="Gilroy R."/>
            <person name="Ravi A."/>
            <person name="Getino M."/>
            <person name="Pursley I."/>
            <person name="Horton D.L."/>
            <person name="Alikhan N.F."/>
            <person name="Baker D."/>
            <person name="Gharbi K."/>
            <person name="Hall N."/>
            <person name="Watson M."/>
            <person name="Adriaenssens E.M."/>
            <person name="Foster-Nyarko E."/>
            <person name="Jarju S."/>
            <person name="Secka A."/>
            <person name="Antonio M."/>
            <person name="Oren A."/>
            <person name="Chaudhuri R.R."/>
            <person name="La Ragione R."/>
            <person name="Hildebrand F."/>
            <person name="Pallen M.J."/>
        </authorList>
    </citation>
    <scope>NUCLEOTIDE SEQUENCE</scope>
    <source>
        <strain evidence="1">CHK158-818</strain>
    </source>
</reference>
<dbReference type="AlphaFoldDB" id="A0A9D1M5G1"/>
<comment type="caution">
    <text evidence="1">The sequence shown here is derived from an EMBL/GenBank/DDBJ whole genome shotgun (WGS) entry which is preliminary data.</text>
</comment>
<reference evidence="1" key="1">
    <citation type="submission" date="2020-10" db="EMBL/GenBank/DDBJ databases">
        <authorList>
            <person name="Gilroy R."/>
        </authorList>
    </citation>
    <scope>NUCLEOTIDE SEQUENCE</scope>
    <source>
        <strain evidence="1">CHK158-818</strain>
    </source>
</reference>
<sequence length="143" mass="16591">MKRAIYIFFILLADMTILAHTVIPHHHHYRNNMLITEIDLFDRSSFDLFHRHCNYPNSKDTEECPISDTIATVTPQSLKEERFDSDFFKPIEGNSLLCIVSENCSVFECTHTQSVPYLFKPYLEKSLLNEDFCTSALRAPPVC</sequence>
<organism evidence="1 2">
    <name type="scientific">Candidatus Gallibacteroides avistercoris</name>
    <dbReference type="NCBI Taxonomy" id="2840833"/>
    <lineage>
        <taxon>Bacteria</taxon>
        <taxon>Pseudomonadati</taxon>
        <taxon>Bacteroidota</taxon>
        <taxon>Bacteroidia</taxon>
        <taxon>Bacteroidales</taxon>
        <taxon>Bacteroidaceae</taxon>
        <taxon>Bacteroidaceae incertae sedis</taxon>
        <taxon>Candidatus Gallibacteroides</taxon>
    </lineage>
</organism>
<name>A0A9D1M5G1_9BACT</name>
<dbReference type="Proteomes" id="UP000824112">
    <property type="component" value="Unassembled WGS sequence"/>
</dbReference>
<accession>A0A9D1M5G1</accession>
<gene>
    <name evidence="1" type="ORF">IAB03_00015</name>
</gene>
<protein>
    <submittedName>
        <fullName evidence="1">Uncharacterized protein</fullName>
    </submittedName>
</protein>